<gene>
    <name evidence="1" type="ORF">SAMN02745226_00261</name>
</gene>
<dbReference type="AlphaFoldDB" id="A0A1M7RWD3"/>
<accession>A0A1M7RWD3</accession>
<organism evidence="1 2">
    <name type="scientific">Fervidobacterium gondwanense DSM 13020</name>
    <dbReference type="NCBI Taxonomy" id="1121883"/>
    <lineage>
        <taxon>Bacteria</taxon>
        <taxon>Thermotogati</taxon>
        <taxon>Thermotogota</taxon>
        <taxon>Thermotogae</taxon>
        <taxon>Thermotogales</taxon>
        <taxon>Fervidobacteriaceae</taxon>
        <taxon>Fervidobacterium</taxon>
    </lineage>
</organism>
<reference evidence="2" key="1">
    <citation type="submission" date="2016-12" db="EMBL/GenBank/DDBJ databases">
        <authorList>
            <person name="Varghese N."/>
            <person name="Submissions S."/>
        </authorList>
    </citation>
    <scope>NUCLEOTIDE SEQUENCE [LARGE SCALE GENOMIC DNA]</scope>
    <source>
        <strain evidence="2">DSM 13020</strain>
    </source>
</reference>
<sequence length="243" mass="27897">MKIFGYVLESYGKYVKVRTQDGEYIIKSDKRPPKEGTKLELKNFGSGDYFAKVVAKKPYEFNELPSVKFVQMAEELLASQEIWNEHVKNRLAIAIGLFLEEVSKRRDIDKKLLTRFKSLLNERIGRRSDSGEVIGGTGILFPGNHADNSDKADKYAEFEKYLNILSGRYGLIINEGLVFVDRELGTFEVFVVGNHIFAKTDGQNLTLYFEKIPDGVEQLERRLKRVFRQVHIKLKGMDDGTYV</sequence>
<evidence type="ECO:0000313" key="2">
    <source>
        <dbReference type="Proteomes" id="UP000184207"/>
    </source>
</evidence>
<proteinExistence type="predicted"/>
<dbReference type="Proteomes" id="UP000184207">
    <property type="component" value="Unassembled WGS sequence"/>
</dbReference>
<name>A0A1M7RWD3_FERGO</name>
<dbReference type="RefSeq" id="WP_072757483.1">
    <property type="nucleotide sequence ID" value="NZ_FRDJ01000001.1"/>
</dbReference>
<dbReference type="STRING" id="1121883.SAMN02745226_00261"/>
<dbReference type="OrthoDB" id="49250at2"/>
<dbReference type="EMBL" id="FRDJ01000001">
    <property type="protein sequence ID" value="SHN50583.1"/>
    <property type="molecule type" value="Genomic_DNA"/>
</dbReference>
<evidence type="ECO:0000313" key="1">
    <source>
        <dbReference type="EMBL" id="SHN50583.1"/>
    </source>
</evidence>
<keyword evidence="2" id="KW-1185">Reference proteome</keyword>
<protein>
    <submittedName>
        <fullName evidence="1">Uncharacterized protein</fullName>
    </submittedName>
</protein>